<dbReference type="AlphaFoldDB" id="A0A1F5MJR1"/>
<evidence type="ECO:0000313" key="1">
    <source>
        <dbReference type="EMBL" id="OGE65583.1"/>
    </source>
</evidence>
<protein>
    <submittedName>
        <fullName evidence="1">Uncharacterized protein</fullName>
    </submittedName>
</protein>
<reference evidence="1 2" key="1">
    <citation type="journal article" date="2016" name="Nat. Commun.">
        <title>Thousands of microbial genomes shed light on interconnected biogeochemical processes in an aquifer system.</title>
        <authorList>
            <person name="Anantharaman K."/>
            <person name="Brown C.T."/>
            <person name="Hug L.A."/>
            <person name="Sharon I."/>
            <person name="Castelle C.J."/>
            <person name="Probst A.J."/>
            <person name="Thomas B.C."/>
            <person name="Singh A."/>
            <person name="Wilkins M.J."/>
            <person name="Karaoz U."/>
            <person name="Brodie E.L."/>
            <person name="Williams K.H."/>
            <person name="Hubbard S.S."/>
            <person name="Banfield J.F."/>
        </authorList>
    </citation>
    <scope>NUCLEOTIDE SEQUENCE [LARGE SCALE GENOMIC DNA]</scope>
</reference>
<dbReference type="Proteomes" id="UP000178017">
    <property type="component" value="Unassembled WGS sequence"/>
</dbReference>
<proteinExistence type="predicted"/>
<name>A0A1F5MJR1_9BACT</name>
<dbReference type="EMBL" id="MFDO01000016">
    <property type="protein sequence ID" value="OGE65583.1"/>
    <property type="molecule type" value="Genomic_DNA"/>
</dbReference>
<comment type="caution">
    <text evidence="1">The sequence shown here is derived from an EMBL/GenBank/DDBJ whole genome shotgun (WGS) entry which is preliminary data.</text>
</comment>
<accession>A0A1F5MJR1</accession>
<gene>
    <name evidence="1" type="ORF">A3B49_02100</name>
</gene>
<evidence type="ECO:0000313" key="2">
    <source>
        <dbReference type="Proteomes" id="UP000178017"/>
    </source>
</evidence>
<organism evidence="1 2">
    <name type="scientific">Candidatus Daviesbacteria bacterium RIFCSPLOWO2_01_FULL_40_24</name>
    <dbReference type="NCBI Taxonomy" id="1797787"/>
    <lineage>
        <taxon>Bacteria</taxon>
        <taxon>Candidatus Daviesiibacteriota</taxon>
    </lineage>
</organism>
<sequence length="192" mass="22542">MNELRECRDLGELLAKCPPNWPPKSIDGYKYNPYTLWDKSPMRRILRPLMLLRANGKVSHWWTYQRLPDQVTPEGLVILGDQNVSSFTDRDPIQRKRAHLEMSLGVWNTAYYLFPNWDLMTPEQIQSGWRYGYSSLDSRIKEYSNIINQYEMLALCGRDDFKVFGIESHSFREIPIIAIKSPKGRRTQSPIT</sequence>